<protein>
    <submittedName>
        <fullName evidence="9">M56 family metallopeptidase</fullName>
    </submittedName>
</protein>
<keyword evidence="7" id="KW-0812">Transmembrane</keyword>
<dbReference type="InterPro" id="IPR001915">
    <property type="entry name" value="Peptidase_M48"/>
</dbReference>
<name>A0ABT0K367_9ACTN</name>
<proteinExistence type="inferred from homology"/>
<dbReference type="CDD" id="cd07326">
    <property type="entry name" value="M56_BlaR1_MecR1_like"/>
    <property type="match status" value="1"/>
</dbReference>
<keyword evidence="2" id="KW-0479">Metal-binding</keyword>
<keyword evidence="4 6" id="KW-0862">Zinc</keyword>
<evidence type="ECO:0000256" key="2">
    <source>
        <dbReference type="ARBA" id="ARBA00022723"/>
    </source>
</evidence>
<evidence type="ECO:0000256" key="5">
    <source>
        <dbReference type="ARBA" id="ARBA00023049"/>
    </source>
</evidence>
<evidence type="ECO:0000256" key="7">
    <source>
        <dbReference type="SAM" id="Phobius"/>
    </source>
</evidence>
<dbReference type="Pfam" id="PF01435">
    <property type="entry name" value="Peptidase_M48"/>
    <property type="match status" value="1"/>
</dbReference>
<comment type="caution">
    <text evidence="9">The sequence shown here is derived from an EMBL/GenBank/DDBJ whole genome shotgun (WGS) entry which is preliminary data.</text>
</comment>
<evidence type="ECO:0000313" key="9">
    <source>
        <dbReference type="EMBL" id="MCK9878243.1"/>
    </source>
</evidence>
<keyword evidence="7" id="KW-1133">Transmembrane helix</keyword>
<evidence type="ECO:0000313" key="10">
    <source>
        <dbReference type="Proteomes" id="UP001201873"/>
    </source>
</evidence>
<dbReference type="RefSeq" id="WP_248826365.1">
    <property type="nucleotide sequence ID" value="NZ_JALKFT010000029.1"/>
</dbReference>
<keyword evidence="5 6" id="KW-0482">Metalloprotease</keyword>
<reference evidence="9 10" key="1">
    <citation type="submission" date="2022-04" db="EMBL/GenBank/DDBJ databases">
        <title>Genome diversity in the genus Frankia.</title>
        <authorList>
            <person name="Carlos-Shanley C."/>
            <person name="Hahn D."/>
        </authorList>
    </citation>
    <scope>NUCLEOTIDE SEQUENCE [LARGE SCALE GENOMIC DNA]</scope>
    <source>
        <strain evidence="9 10">Ag45/Mut15</strain>
    </source>
</reference>
<comment type="cofactor">
    <cofactor evidence="6">
        <name>Zn(2+)</name>
        <dbReference type="ChEBI" id="CHEBI:29105"/>
    </cofactor>
    <text evidence="6">Binds 1 zinc ion per subunit.</text>
</comment>
<dbReference type="Proteomes" id="UP001201873">
    <property type="component" value="Unassembled WGS sequence"/>
</dbReference>
<keyword evidence="3 6" id="KW-0378">Hydrolase</keyword>
<feature type="domain" description="Peptidase M48" evidence="8">
    <location>
        <begin position="178"/>
        <end position="238"/>
    </location>
</feature>
<evidence type="ECO:0000256" key="1">
    <source>
        <dbReference type="ARBA" id="ARBA00022670"/>
    </source>
</evidence>
<evidence type="ECO:0000259" key="8">
    <source>
        <dbReference type="Pfam" id="PF01435"/>
    </source>
</evidence>
<organism evidence="9 10">
    <name type="scientific">Frankia umida</name>
    <dbReference type="NCBI Taxonomy" id="573489"/>
    <lineage>
        <taxon>Bacteria</taxon>
        <taxon>Bacillati</taxon>
        <taxon>Actinomycetota</taxon>
        <taxon>Actinomycetes</taxon>
        <taxon>Frankiales</taxon>
        <taxon>Frankiaceae</taxon>
        <taxon>Frankia</taxon>
    </lineage>
</organism>
<feature type="transmembrane region" description="Helical" evidence="7">
    <location>
        <begin position="39"/>
        <end position="60"/>
    </location>
</feature>
<feature type="transmembrane region" description="Helical" evidence="7">
    <location>
        <begin position="6"/>
        <end position="27"/>
    </location>
</feature>
<dbReference type="Gene3D" id="3.30.2010.10">
    <property type="entry name" value="Metalloproteases ('zincins'), catalytic domain"/>
    <property type="match status" value="1"/>
</dbReference>
<comment type="similarity">
    <text evidence="6">Belongs to the peptidase M48 family.</text>
</comment>
<evidence type="ECO:0000256" key="4">
    <source>
        <dbReference type="ARBA" id="ARBA00022833"/>
    </source>
</evidence>
<keyword evidence="7" id="KW-0472">Membrane</keyword>
<keyword evidence="1 6" id="KW-0645">Protease</keyword>
<evidence type="ECO:0000256" key="6">
    <source>
        <dbReference type="RuleBase" id="RU003983"/>
    </source>
</evidence>
<sequence length="377" mass="39981">MRKPVFDHFVLSVLGVPLLTLLGTWLLAERIRPDLAAPVITWSAVVVAVSSFVNIIAFSLKAAAETSPVANLGDWSDQVVRADTRHVAWVSAVAVVWTAAATAFVVHGYLRYRRALRTAWSTVDGLSSAVFVVTDDTDDTEPTSGAGAAAGAGAGRIGAGRIGAGSDLGAASGSDLGVEVVLVADPRVEAFALPGRPGRHGRPGRVVVTTGLRSAVDADMLEAIIAHERAHLTSHHHRLVWLARFAGLLQPILWPMTRKVEYLIERAADEAAAQVVGDRADVARAIAHAALAAVDPRTSSSHDGPDAQAPTARGVYLAISSPPQVVPRRMAAMTRPPRSRRWLLATPLLLAAGTVVWTGECVYDLNELLTTASRDRR</sequence>
<keyword evidence="10" id="KW-1185">Reference proteome</keyword>
<feature type="transmembrane region" description="Helical" evidence="7">
    <location>
        <begin position="87"/>
        <end position="110"/>
    </location>
</feature>
<dbReference type="EMBL" id="JALKFT010000029">
    <property type="protein sequence ID" value="MCK9878243.1"/>
    <property type="molecule type" value="Genomic_DNA"/>
</dbReference>
<accession>A0ABT0K367</accession>
<evidence type="ECO:0000256" key="3">
    <source>
        <dbReference type="ARBA" id="ARBA00022801"/>
    </source>
</evidence>
<gene>
    <name evidence="9" type="ORF">MXD59_21140</name>
</gene>